<proteinExistence type="predicted"/>
<reference evidence="1" key="1">
    <citation type="journal article" date="2014" name="Front. Microbiol.">
        <title>High frequency of phylogenetically diverse reductive dehalogenase-homologous genes in deep subseafloor sedimentary metagenomes.</title>
        <authorList>
            <person name="Kawai M."/>
            <person name="Futagami T."/>
            <person name="Toyoda A."/>
            <person name="Takaki Y."/>
            <person name="Nishi S."/>
            <person name="Hori S."/>
            <person name="Arai W."/>
            <person name="Tsubouchi T."/>
            <person name="Morono Y."/>
            <person name="Uchiyama I."/>
            <person name="Ito T."/>
            <person name="Fujiyama A."/>
            <person name="Inagaki F."/>
            <person name="Takami H."/>
        </authorList>
    </citation>
    <scope>NUCLEOTIDE SEQUENCE</scope>
    <source>
        <strain evidence="1">Expedition CK06-06</strain>
    </source>
</reference>
<organism evidence="1">
    <name type="scientific">marine sediment metagenome</name>
    <dbReference type="NCBI Taxonomy" id="412755"/>
    <lineage>
        <taxon>unclassified sequences</taxon>
        <taxon>metagenomes</taxon>
        <taxon>ecological metagenomes</taxon>
    </lineage>
</organism>
<evidence type="ECO:0000313" key="1">
    <source>
        <dbReference type="EMBL" id="GAI69289.1"/>
    </source>
</evidence>
<dbReference type="AlphaFoldDB" id="X1SNA0"/>
<feature type="non-terminal residue" evidence="1">
    <location>
        <position position="1"/>
    </location>
</feature>
<sequence length="33" mass="3781">AMLLGLKKKEISEVSFIFALTLSDFKFNYISIL</sequence>
<protein>
    <submittedName>
        <fullName evidence="1">Uncharacterized protein</fullName>
    </submittedName>
</protein>
<comment type="caution">
    <text evidence="1">The sequence shown here is derived from an EMBL/GenBank/DDBJ whole genome shotgun (WGS) entry which is preliminary data.</text>
</comment>
<gene>
    <name evidence="1" type="ORF">S12H4_02943</name>
</gene>
<dbReference type="EMBL" id="BARW01000777">
    <property type="protein sequence ID" value="GAI69289.1"/>
    <property type="molecule type" value="Genomic_DNA"/>
</dbReference>
<accession>X1SNA0</accession>
<name>X1SNA0_9ZZZZ</name>